<name>A0AAD4RB78_9BILA</name>
<accession>A0AAD4RB78</accession>
<feature type="coiled-coil region" evidence="1">
    <location>
        <begin position="79"/>
        <end position="109"/>
    </location>
</feature>
<comment type="caution">
    <text evidence="3">The sequence shown here is derived from an EMBL/GenBank/DDBJ whole genome shotgun (WGS) entry which is preliminary data.</text>
</comment>
<reference evidence="3" key="1">
    <citation type="submission" date="2022-01" db="EMBL/GenBank/DDBJ databases">
        <title>Genome Sequence Resource for Two Populations of Ditylenchus destructor, the Migratory Endoparasitic Phytonematode.</title>
        <authorList>
            <person name="Zhang H."/>
            <person name="Lin R."/>
            <person name="Xie B."/>
        </authorList>
    </citation>
    <scope>NUCLEOTIDE SEQUENCE</scope>
    <source>
        <strain evidence="3">BazhouSP</strain>
    </source>
</reference>
<dbReference type="EMBL" id="JAKKPZ010000004">
    <property type="protein sequence ID" value="KAI1722346.1"/>
    <property type="molecule type" value="Genomic_DNA"/>
</dbReference>
<dbReference type="AlphaFoldDB" id="A0AAD4RB78"/>
<keyword evidence="1" id="KW-0175">Coiled coil</keyword>
<gene>
    <name evidence="3" type="ORF">DdX_04660</name>
</gene>
<sequence>MKKHVTFKTPALPQSQSQPPSQKAPISLNSMASMDPLGRALSKLHEISKIEARTKKLVMDVKELLIKYHEQNLMRYKLEMQMKQKMDDLEHLKQALKEVEEKKIRYLEITAPFRNQQ</sequence>
<evidence type="ECO:0000256" key="2">
    <source>
        <dbReference type="SAM" id="MobiDB-lite"/>
    </source>
</evidence>
<dbReference type="Proteomes" id="UP001201812">
    <property type="component" value="Unassembled WGS sequence"/>
</dbReference>
<feature type="region of interest" description="Disordered" evidence="2">
    <location>
        <begin position="1"/>
        <end position="25"/>
    </location>
</feature>
<proteinExistence type="predicted"/>
<evidence type="ECO:0000313" key="3">
    <source>
        <dbReference type="EMBL" id="KAI1722346.1"/>
    </source>
</evidence>
<evidence type="ECO:0000313" key="4">
    <source>
        <dbReference type="Proteomes" id="UP001201812"/>
    </source>
</evidence>
<evidence type="ECO:0000256" key="1">
    <source>
        <dbReference type="SAM" id="Coils"/>
    </source>
</evidence>
<protein>
    <submittedName>
        <fullName evidence="3">Uncharacterized protein</fullName>
    </submittedName>
</protein>
<organism evidence="3 4">
    <name type="scientific">Ditylenchus destructor</name>
    <dbReference type="NCBI Taxonomy" id="166010"/>
    <lineage>
        <taxon>Eukaryota</taxon>
        <taxon>Metazoa</taxon>
        <taxon>Ecdysozoa</taxon>
        <taxon>Nematoda</taxon>
        <taxon>Chromadorea</taxon>
        <taxon>Rhabditida</taxon>
        <taxon>Tylenchina</taxon>
        <taxon>Tylenchomorpha</taxon>
        <taxon>Sphaerularioidea</taxon>
        <taxon>Anguinidae</taxon>
        <taxon>Anguininae</taxon>
        <taxon>Ditylenchus</taxon>
    </lineage>
</organism>
<keyword evidence="4" id="KW-1185">Reference proteome</keyword>